<dbReference type="Proteomes" id="UP000236161">
    <property type="component" value="Unassembled WGS sequence"/>
</dbReference>
<accession>A0A2I0A5K3</accession>
<dbReference type="EMBL" id="KZ452015">
    <property type="protein sequence ID" value="PKA50827.1"/>
    <property type="molecule type" value="Genomic_DNA"/>
</dbReference>
<gene>
    <name evidence="2" type="ORF">AXF42_Ash007482</name>
</gene>
<organism evidence="2 3">
    <name type="scientific">Apostasia shenzhenica</name>
    <dbReference type="NCBI Taxonomy" id="1088818"/>
    <lineage>
        <taxon>Eukaryota</taxon>
        <taxon>Viridiplantae</taxon>
        <taxon>Streptophyta</taxon>
        <taxon>Embryophyta</taxon>
        <taxon>Tracheophyta</taxon>
        <taxon>Spermatophyta</taxon>
        <taxon>Magnoliopsida</taxon>
        <taxon>Liliopsida</taxon>
        <taxon>Asparagales</taxon>
        <taxon>Orchidaceae</taxon>
        <taxon>Apostasioideae</taxon>
        <taxon>Apostasia</taxon>
    </lineage>
</organism>
<sequence>MGFRTSDLGHNIHHFDKQGQGPGLERRTKDYGEGFIPSSVCHFNTELLGC</sequence>
<evidence type="ECO:0000313" key="2">
    <source>
        <dbReference type="EMBL" id="PKA50827.1"/>
    </source>
</evidence>
<evidence type="ECO:0000256" key="1">
    <source>
        <dbReference type="SAM" id="MobiDB-lite"/>
    </source>
</evidence>
<evidence type="ECO:0000313" key="3">
    <source>
        <dbReference type="Proteomes" id="UP000236161"/>
    </source>
</evidence>
<proteinExistence type="predicted"/>
<dbReference type="AlphaFoldDB" id="A0A2I0A5K3"/>
<reference evidence="2 3" key="1">
    <citation type="journal article" date="2017" name="Nature">
        <title>The Apostasia genome and the evolution of orchids.</title>
        <authorList>
            <person name="Zhang G.Q."/>
            <person name="Liu K.W."/>
            <person name="Li Z."/>
            <person name="Lohaus R."/>
            <person name="Hsiao Y.Y."/>
            <person name="Niu S.C."/>
            <person name="Wang J.Y."/>
            <person name="Lin Y.C."/>
            <person name="Xu Q."/>
            <person name="Chen L.J."/>
            <person name="Yoshida K."/>
            <person name="Fujiwara S."/>
            <person name="Wang Z.W."/>
            <person name="Zhang Y.Q."/>
            <person name="Mitsuda N."/>
            <person name="Wang M."/>
            <person name="Liu G.H."/>
            <person name="Pecoraro L."/>
            <person name="Huang H.X."/>
            <person name="Xiao X.J."/>
            <person name="Lin M."/>
            <person name="Wu X.Y."/>
            <person name="Wu W.L."/>
            <person name="Chen Y.Y."/>
            <person name="Chang S.B."/>
            <person name="Sakamoto S."/>
            <person name="Ohme-Takagi M."/>
            <person name="Yagi M."/>
            <person name="Zeng S.J."/>
            <person name="Shen C.Y."/>
            <person name="Yeh C.M."/>
            <person name="Luo Y.B."/>
            <person name="Tsai W.C."/>
            <person name="Van de Peer Y."/>
            <person name="Liu Z.J."/>
        </authorList>
    </citation>
    <scope>NUCLEOTIDE SEQUENCE [LARGE SCALE GENOMIC DNA]</scope>
    <source>
        <strain evidence="3">cv. Shenzhen</strain>
        <tissue evidence="2">Stem</tissue>
    </source>
</reference>
<protein>
    <submittedName>
        <fullName evidence="2">Uncharacterized protein</fullName>
    </submittedName>
</protein>
<name>A0A2I0A5K3_9ASPA</name>
<keyword evidence="3" id="KW-1185">Reference proteome</keyword>
<feature type="region of interest" description="Disordered" evidence="1">
    <location>
        <begin position="1"/>
        <end position="29"/>
    </location>
</feature>